<dbReference type="InterPro" id="IPR057027">
    <property type="entry name" value="TPR_mt"/>
</dbReference>
<dbReference type="EMBL" id="JWZX01000102">
    <property type="protein sequence ID" value="KOO53718.1"/>
    <property type="molecule type" value="Genomic_DNA"/>
</dbReference>
<dbReference type="PROSITE" id="PS51375">
    <property type="entry name" value="PPR"/>
    <property type="match status" value="6"/>
</dbReference>
<feature type="repeat" description="PPR" evidence="2">
    <location>
        <begin position="414"/>
        <end position="448"/>
    </location>
</feature>
<dbReference type="Proteomes" id="UP000037460">
    <property type="component" value="Unassembled WGS sequence"/>
</dbReference>
<accession>A0A0M0LSI4</accession>
<evidence type="ECO:0000256" key="3">
    <source>
        <dbReference type="SAM" id="MobiDB-lite"/>
    </source>
</evidence>
<comment type="caution">
    <text evidence="5">The sequence shown here is derived from an EMBL/GenBank/DDBJ whole genome shotgun (WGS) entry which is preliminary data.</text>
</comment>
<dbReference type="PANTHER" id="PTHR47447:SF17">
    <property type="entry name" value="OS12G0638900 PROTEIN"/>
    <property type="match status" value="1"/>
</dbReference>
<feature type="domain" description="Pentatricopeptide repeat-containing protein-mitochondrial" evidence="4">
    <location>
        <begin position="316"/>
        <end position="438"/>
    </location>
</feature>
<sequence length="599" mass="61886">MRTLSTGSAASSKAEGNDESEMAALLRAGDPNGALATLARAGSAANVRMANMQFNALLAIGHSVEAAIEGVLATCTRGGFTPSQSICVNVLHALDKHSTPEAVLAWLARMREAGMQPDTAACNVQLKAIMRLTPPDFTGAAALLSSMMRSLAAGGAAGYPPPDEVSFNTVITAMGTAGRPDKAEDILHSMLDAGFAPSRITFTAVVSAFARARRPADAARTLWRMIDAKVLPDAMALNTALSAYANVADVPGARKLLAWFEEHARDELPCAQPDLISYNTLLLACVRAEKPAEAEAAFAQLLAAGLQPNQVSYSTVLNAHAKAADGKAAQAWLDRMAAAGLQPDAVSYNTVCSAHAKRGDAAAALRCVERMRREAVEVTPTTHAILIHALTTSGELEAAVESLRALVHAKASLSAASFNALISAQGKAGCIAAAETTFGMMLSARVEPSQGWAEMGESSSPNVSPNISRRESREVSLHNQTEVEADLSAGAIAGAMAPAPSMPRGESMPDVRLLGVPLTRSRSDRLRLLRVAQQVMAAEGACGASGAIDASGSAIAGLAFVRSKSEAALGSASGAVPPAIPLMRSAASELALTLGSFAM</sequence>
<dbReference type="InterPro" id="IPR002885">
    <property type="entry name" value="PPR_rpt"/>
</dbReference>
<feature type="repeat" description="PPR" evidence="2">
    <location>
        <begin position="198"/>
        <end position="232"/>
    </location>
</feature>
<dbReference type="OrthoDB" id="425658at2759"/>
<evidence type="ECO:0000313" key="6">
    <source>
        <dbReference type="Proteomes" id="UP000037460"/>
    </source>
</evidence>
<evidence type="ECO:0000313" key="5">
    <source>
        <dbReference type="EMBL" id="KOO53718.1"/>
    </source>
</evidence>
<feature type="repeat" description="PPR" evidence="2">
    <location>
        <begin position="274"/>
        <end position="308"/>
    </location>
</feature>
<dbReference type="AlphaFoldDB" id="A0A0M0LSI4"/>
<keyword evidence="1" id="KW-0677">Repeat</keyword>
<dbReference type="Pfam" id="PF23276">
    <property type="entry name" value="TPR_24"/>
    <property type="match status" value="1"/>
</dbReference>
<feature type="region of interest" description="Disordered" evidence="3">
    <location>
        <begin position="1"/>
        <end position="20"/>
    </location>
</feature>
<feature type="compositionally biased region" description="Polar residues" evidence="3">
    <location>
        <begin position="1"/>
        <end position="11"/>
    </location>
</feature>
<dbReference type="Pfam" id="PF13041">
    <property type="entry name" value="PPR_2"/>
    <property type="match status" value="1"/>
</dbReference>
<proteinExistence type="predicted"/>
<dbReference type="PANTHER" id="PTHR47447">
    <property type="entry name" value="OS03G0856100 PROTEIN"/>
    <property type="match status" value="1"/>
</dbReference>
<evidence type="ECO:0000256" key="2">
    <source>
        <dbReference type="PROSITE-ProRule" id="PRU00708"/>
    </source>
</evidence>
<keyword evidence="6" id="KW-1185">Reference proteome</keyword>
<gene>
    <name evidence="5" type="ORF">Ctob_012639</name>
</gene>
<reference evidence="6" key="1">
    <citation type="journal article" date="2015" name="PLoS Genet.">
        <title>Genome Sequence and Transcriptome Analyses of Chrysochromulina tobin: Metabolic Tools for Enhanced Algal Fitness in the Prominent Order Prymnesiales (Haptophyceae).</title>
        <authorList>
            <person name="Hovde B.T."/>
            <person name="Deodato C.R."/>
            <person name="Hunsperger H.M."/>
            <person name="Ryken S.A."/>
            <person name="Yost W."/>
            <person name="Jha R.K."/>
            <person name="Patterson J."/>
            <person name="Monnat R.J. Jr."/>
            <person name="Barlow S.B."/>
            <person name="Starkenburg S.R."/>
            <person name="Cattolico R.A."/>
        </authorList>
    </citation>
    <scope>NUCLEOTIDE SEQUENCE</scope>
    <source>
        <strain evidence="6">CCMP291</strain>
    </source>
</reference>
<organism evidence="5 6">
    <name type="scientific">Chrysochromulina tobinii</name>
    <dbReference type="NCBI Taxonomy" id="1460289"/>
    <lineage>
        <taxon>Eukaryota</taxon>
        <taxon>Haptista</taxon>
        <taxon>Haptophyta</taxon>
        <taxon>Prymnesiophyceae</taxon>
        <taxon>Prymnesiales</taxon>
        <taxon>Chrysochromulinaceae</taxon>
        <taxon>Chrysochromulina</taxon>
    </lineage>
</organism>
<dbReference type="Pfam" id="PF01535">
    <property type="entry name" value="PPR"/>
    <property type="match status" value="1"/>
</dbReference>
<evidence type="ECO:0000259" key="4">
    <source>
        <dbReference type="Pfam" id="PF23276"/>
    </source>
</evidence>
<feature type="repeat" description="PPR" evidence="2">
    <location>
        <begin position="344"/>
        <end position="378"/>
    </location>
</feature>
<feature type="repeat" description="PPR" evidence="2">
    <location>
        <begin position="163"/>
        <end position="197"/>
    </location>
</feature>
<dbReference type="InterPro" id="IPR011990">
    <property type="entry name" value="TPR-like_helical_dom_sf"/>
</dbReference>
<name>A0A0M0LSI4_9EUKA</name>
<dbReference type="NCBIfam" id="TIGR00756">
    <property type="entry name" value="PPR"/>
    <property type="match status" value="3"/>
</dbReference>
<protein>
    <submittedName>
        <fullName evidence="5">Ppr protein</fullName>
    </submittedName>
</protein>
<feature type="repeat" description="PPR" evidence="2">
    <location>
        <begin position="309"/>
        <end position="343"/>
    </location>
</feature>
<evidence type="ECO:0000256" key="1">
    <source>
        <dbReference type="ARBA" id="ARBA00022737"/>
    </source>
</evidence>
<dbReference type="Gene3D" id="1.25.40.10">
    <property type="entry name" value="Tetratricopeptide repeat domain"/>
    <property type="match status" value="3"/>
</dbReference>